<keyword evidence="2" id="KW-1185">Reference proteome</keyword>
<organism evidence="1 2">
    <name type="scientific">Glaciimonas immobilis</name>
    <dbReference type="NCBI Taxonomy" id="728004"/>
    <lineage>
        <taxon>Bacteria</taxon>
        <taxon>Pseudomonadati</taxon>
        <taxon>Pseudomonadota</taxon>
        <taxon>Betaproteobacteria</taxon>
        <taxon>Burkholderiales</taxon>
        <taxon>Oxalobacteraceae</taxon>
        <taxon>Glaciimonas</taxon>
    </lineage>
</organism>
<accession>A0A840RZW1</accession>
<gene>
    <name evidence="1" type="ORF">HNR39_003751</name>
</gene>
<dbReference type="Proteomes" id="UP000571084">
    <property type="component" value="Unassembled WGS sequence"/>
</dbReference>
<sequence length="81" mass="8371">MLWFIAVSLAVAELKRYGHASAGSAGRRVALFIGITGLMCSPPIAHYLAGAIAFDRTAPTGLATPLTTALTTALPHHLASI</sequence>
<evidence type="ECO:0000313" key="1">
    <source>
        <dbReference type="EMBL" id="MBB5201889.1"/>
    </source>
</evidence>
<proteinExistence type="predicted"/>
<comment type="caution">
    <text evidence="1">The sequence shown here is derived from an EMBL/GenBank/DDBJ whole genome shotgun (WGS) entry which is preliminary data.</text>
</comment>
<evidence type="ECO:0000313" key="2">
    <source>
        <dbReference type="Proteomes" id="UP000571084"/>
    </source>
</evidence>
<dbReference type="EMBL" id="JACHHQ010000009">
    <property type="protein sequence ID" value="MBB5201889.1"/>
    <property type="molecule type" value="Genomic_DNA"/>
</dbReference>
<name>A0A840RZW1_9BURK</name>
<dbReference type="AlphaFoldDB" id="A0A840RZW1"/>
<reference evidence="1 2" key="1">
    <citation type="submission" date="2020-08" db="EMBL/GenBank/DDBJ databases">
        <title>Genomic Encyclopedia of Type Strains, Phase IV (KMG-IV): sequencing the most valuable type-strain genomes for metagenomic binning, comparative biology and taxonomic classification.</title>
        <authorList>
            <person name="Goeker M."/>
        </authorList>
    </citation>
    <scope>NUCLEOTIDE SEQUENCE [LARGE SCALE GENOMIC DNA]</scope>
    <source>
        <strain evidence="1 2">DSM 23240</strain>
    </source>
</reference>
<protein>
    <submittedName>
        <fullName evidence="1">Uncharacterized protein</fullName>
    </submittedName>
</protein>